<dbReference type="Proteomes" id="UP000626244">
    <property type="component" value="Unassembled WGS sequence"/>
</dbReference>
<protein>
    <submittedName>
        <fullName evidence="3">CAAX amino protease</fullName>
    </submittedName>
</protein>
<keyword evidence="1" id="KW-0472">Membrane</keyword>
<reference evidence="4" key="1">
    <citation type="journal article" date="2019" name="Int. J. Syst. Evol. Microbiol.">
        <title>The Global Catalogue of Microorganisms (GCM) 10K type strain sequencing project: providing services to taxonomists for standard genome sequencing and annotation.</title>
        <authorList>
            <consortium name="The Broad Institute Genomics Platform"/>
            <consortium name="The Broad Institute Genome Sequencing Center for Infectious Disease"/>
            <person name="Wu L."/>
            <person name="Ma J."/>
        </authorList>
    </citation>
    <scope>NUCLEOTIDE SEQUENCE [LARGE SCALE GENOMIC DNA]</scope>
    <source>
        <strain evidence="4">CGMCC 1.14993</strain>
    </source>
</reference>
<feature type="domain" description="CAAX prenyl protease 2/Lysostaphin resistance protein A-like" evidence="2">
    <location>
        <begin position="153"/>
        <end position="244"/>
    </location>
</feature>
<keyword evidence="1" id="KW-0812">Transmembrane</keyword>
<evidence type="ECO:0000256" key="1">
    <source>
        <dbReference type="SAM" id="Phobius"/>
    </source>
</evidence>
<dbReference type="PANTHER" id="PTHR36435">
    <property type="entry name" value="SLR1288 PROTEIN"/>
    <property type="match status" value="1"/>
</dbReference>
<keyword evidence="1" id="KW-1133">Transmembrane helix</keyword>
<dbReference type="InterPro" id="IPR052710">
    <property type="entry name" value="CAAX_protease"/>
</dbReference>
<dbReference type="InterPro" id="IPR003675">
    <property type="entry name" value="Rce1/LyrA-like_dom"/>
</dbReference>
<dbReference type="RefSeq" id="WP_087998692.1">
    <property type="nucleotide sequence ID" value="NZ_BMHB01000001.1"/>
</dbReference>
<organism evidence="3 4">
    <name type="scientific">Gottfriedia solisilvae</name>
    <dbReference type="NCBI Taxonomy" id="1516104"/>
    <lineage>
        <taxon>Bacteria</taxon>
        <taxon>Bacillati</taxon>
        <taxon>Bacillota</taxon>
        <taxon>Bacilli</taxon>
        <taxon>Bacillales</taxon>
        <taxon>Bacillaceae</taxon>
        <taxon>Gottfriedia</taxon>
    </lineage>
</organism>
<dbReference type="PANTHER" id="PTHR36435:SF1">
    <property type="entry name" value="CAAX AMINO TERMINAL PROTEASE FAMILY PROTEIN"/>
    <property type="match status" value="1"/>
</dbReference>
<feature type="transmembrane region" description="Helical" evidence="1">
    <location>
        <begin position="71"/>
        <end position="89"/>
    </location>
</feature>
<feature type="transmembrane region" description="Helical" evidence="1">
    <location>
        <begin position="210"/>
        <end position="228"/>
    </location>
</feature>
<keyword evidence="3" id="KW-0378">Hydrolase</keyword>
<name>A0A8J3EW76_9BACI</name>
<feature type="transmembrane region" description="Helical" evidence="1">
    <location>
        <begin position="150"/>
        <end position="167"/>
    </location>
</feature>
<feature type="transmembrane region" description="Helical" evidence="1">
    <location>
        <begin position="109"/>
        <end position="130"/>
    </location>
</feature>
<dbReference type="GO" id="GO:0080120">
    <property type="term" value="P:CAAX-box protein maturation"/>
    <property type="evidence" value="ECO:0007669"/>
    <property type="project" value="UniProtKB-ARBA"/>
</dbReference>
<dbReference type="GO" id="GO:0006508">
    <property type="term" value="P:proteolysis"/>
    <property type="evidence" value="ECO:0007669"/>
    <property type="project" value="UniProtKB-KW"/>
</dbReference>
<evidence type="ECO:0000313" key="3">
    <source>
        <dbReference type="EMBL" id="GGI10672.1"/>
    </source>
</evidence>
<gene>
    <name evidence="3" type="ORF">GCM10007380_03980</name>
</gene>
<proteinExistence type="predicted"/>
<keyword evidence="4" id="KW-1185">Reference proteome</keyword>
<dbReference type="GO" id="GO:0004175">
    <property type="term" value="F:endopeptidase activity"/>
    <property type="evidence" value="ECO:0007669"/>
    <property type="project" value="UniProtKB-ARBA"/>
</dbReference>
<evidence type="ECO:0000259" key="2">
    <source>
        <dbReference type="Pfam" id="PF02517"/>
    </source>
</evidence>
<dbReference type="EMBL" id="BMHB01000001">
    <property type="protein sequence ID" value="GGI10672.1"/>
    <property type="molecule type" value="Genomic_DNA"/>
</dbReference>
<feature type="transmembrane region" description="Helical" evidence="1">
    <location>
        <begin position="26"/>
        <end position="51"/>
    </location>
</feature>
<feature type="transmembrane region" description="Helical" evidence="1">
    <location>
        <begin position="235"/>
        <end position="252"/>
    </location>
</feature>
<evidence type="ECO:0000313" key="4">
    <source>
        <dbReference type="Proteomes" id="UP000626244"/>
    </source>
</evidence>
<dbReference type="OrthoDB" id="8754470at2"/>
<sequence>MNNDLHYNTFIPENIPNERKTAIKTLVYYILIFVIGLNVLLFLGSIAAAIVVAATGMDISDDELFKLFTDASIYLDTIFGFLSLWWLYYYTKKNGILSLRRIKISVYDILLILGAYAALIVTAGLLDFIFKSFGVSIATPDNQKAVEDLLSSNPVLMMISAIILAPIKEEWITRKLIIGSIFKNLPYVGLIVSSFGFGLLHMIAGFSFYALIQYSLAGLIFGILYIFTKRIEVSILAHFLNNFVSILAFYLLK</sequence>
<accession>A0A8J3EW76</accession>
<dbReference type="AlphaFoldDB" id="A0A8J3EW76"/>
<keyword evidence="3" id="KW-0645">Protease</keyword>
<dbReference type="Pfam" id="PF02517">
    <property type="entry name" value="Rce1-like"/>
    <property type="match status" value="1"/>
</dbReference>
<comment type="caution">
    <text evidence="3">The sequence shown here is derived from an EMBL/GenBank/DDBJ whole genome shotgun (WGS) entry which is preliminary data.</text>
</comment>
<feature type="transmembrane region" description="Helical" evidence="1">
    <location>
        <begin position="187"/>
        <end position="204"/>
    </location>
</feature>